<accession>B8C3L6</accession>
<evidence type="ECO:0000313" key="3">
    <source>
        <dbReference type="Proteomes" id="UP000001449"/>
    </source>
</evidence>
<reference evidence="2 3" key="2">
    <citation type="journal article" date="2008" name="Nature">
        <title>The Phaeodactylum genome reveals the evolutionary history of diatom genomes.</title>
        <authorList>
            <person name="Bowler C."/>
            <person name="Allen A.E."/>
            <person name="Badger J.H."/>
            <person name="Grimwood J."/>
            <person name="Jabbari K."/>
            <person name="Kuo A."/>
            <person name="Maheswari U."/>
            <person name="Martens C."/>
            <person name="Maumus F."/>
            <person name="Otillar R.P."/>
            <person name="Rayko E."/>
            <person name="Salamov A."/>
            <person name="Vandepoele K."/>
            <person name="Beszteri B."/>
            <person name="Gruber A."/>
            <person name="Heijde M."/>
            <person name="Katinka M."/>
            <person name="Mock T."/>
            <person name="Valentin K."/>
            <person name="Verret F."/>
            <person name="Berges J.A."/>
            <person name="Brownlee C."/>
            <person name="Cadoret J.P."/>
            <person name="Chiovitti A."/>
            <person name="Choi C.J."/>
            <person name="Coesel S."/>
            <person name="De Martino A."/>
            <person name="Detter J.C."/>
            <person name="Durkin C."/>
            <person name="Falciatore A."/>
            <person name="Fournet J."/>
            <person name="Haruta M."/>
            <person name="Huysman M.J."/>
            <person name="Jenkins B.D."/>
            <person name="Jiroutova K."/>
            <person name="Jorgensen R.E."/>
            <person name="Joubert Y."/>
            <person name="Kaplan A."/>
            <person name="Kroger N."/>
            <person name="Kroth P.G."/>
            <person name="La Roche J."/>
            <person name="Lindquist E."/>
            <person name="Lommer M."/>
            <person name="Martin-Jezequel V."/>
            <person name="Lopez P.J."/>
            <person name="Lucas S."/>
            <person name="Mangogna M."/>
            <person name="McGinnis K."/>
            <person name="Medlin L.K."/>
            <person name="Montsant A."/>
            <person name="Oudot-Le Secq M.P."/>
            <person name="Napoli C."/>
            <person name="Obornik M."/>
            <person name="Parker M.S."/>
            <person name="Petit J.L."/>
            <person name="Porcel B.M."/>
            <person name="Poulsen N."/>
            <person name="Robison M."/>
            <person name="Rychlewski L."/>
            <person name="Rynearson T.A."/>
            <person name="Schmutz J."/>
            <person name="Shapiro H."/>
            <person name="Siaut M."/>
            <person name="Stanley M."/>
            <person name="Sussman M.R."/>
            <person name="Taylor A.R."/>
            <person name="Vardi A."/>
            <person name="von Dassow P."/>
            <person name="Vyverman W."/>
            <person name="Willis A."/>
            <person name="Wyrwicz L.S."/>
            <person name="Rokhsar D.S."/>
            <person name="Weissenbach J."/>
            <person name="Armbrust E.V."/>
            <person name="Green B.R."/>
            <person name="Van de Peer Y."/>
            <person name="Grigoriev I.V."/>
        </authorList>
    </citation>
    <scope>NUCLEOTIDE SEQUENCE [LARGE SCALE GENOMIC DNA]</scope>
    <source>
        <strain evidence="2 3">CCMP1335</strain>
    </source>
</reference>
<sequence>MESTRSQSMLEMSVLDGLNVIEDENEYVFVKDDAMDMEFDDESYDHCDMSPELSCAGDDLGSVASDVTLKDLNIESSMVSMEEDRDDGNSNNPSSKGNRNDALNHDSSKEGGGARLSNKKRRKKMKLLKKAAAQAYAEAKRNETLPFEGATVEETHTTINQRPRSVSTSSSTSTYSNSRKKKSKHSNLAAACAQKSLALYREETKPKKPAVL</sequence>
<gene>
    <name evidence="2" type="ORF">THAPSDRAFT_22867</name>
</gene>
<evidence type="ECO:0000256" key="1">
    <source>
        <dbReference type="SAM" id="MobiDB-lite"/>
    </source>
</evidence>
<dbReference type="InParanoid" id="B8C3L6"/>
<reference evidence="2 3" key="1">
    <citation type="journal article" date="2004" name="Science">
        <title>The genome of the diatom Thalassiosira pseudonana: ecology, evolution, and metabolism.</title>
        <authorList>
            <person name="Armbrust E.V."/>
            <person name="Berges J.A."/>
            <person name="Bowler C."/>
            <person name="Green B.R."/>
            <person name="Martinez D."/>
            <person name="Putnam N.H."/>
            <person name="Zhou S."/>
            <person name="Allen A.E."/>
            <person name="Apt K.E."/>
            <person name="Bechner M."/>
            <person name="Brzezinski M.A."/>
            <person name="Chaal B.K."/>
            <person name="Chiovitti A."/>
            <person name="Davis A.K."/>
            <person name="Demarest M.S."/>
            <person name="Detter J.C."/>
            <person name="Glavina T."/>
            <person name="Goodstein D."/>
            <person name="Hadi M.Z."/>
            <person name="Hellsten U."/>
            <person name="Hildebrand M."/>
            <person name="Jenkins B.D."/>
            <person name="Jurka J."/>
            <person name="Kapitonov V.V."/>
            <person name="Kroger N."/>
            <person name="Lau W.W."/>
            <person name="Lane T.W."/>
            <person name="Larimer F.W."/>
            <person name="Lippmeier J.C."/>
            <person name="Lucas S."/>
            <person name="Medina M."/>
            <person name="Montsant A."/>
            <person name="Obornik M."/>
            <person name="Parker M.S."/>
            <person name="Palenik B."/>
            <person name="Pazour G.J."/>
            <person name="Richardson P.M."/>
            <person name="Rynearson T.A."/>
            <person name="Saito M.A."/>
            <person name="Schwartz D.C."/>
            <person name="Thamatrakoln K."/>
            <person name="Valentin K."/>
            <person name="Vardi A."/>
            <person name="Wilkerson F.P."/>
            <person name="Rokhsar D.S."/>
        </authorList>
    </citation>
    <scope>NUCLEOTIDE SEQUENCE [LARGE SCALE GENOMIC DNA]</scope>
    <source>
        <strain evidence="2 3">CCMP1335</strain>
    </source>
</reference>
<dbReference type="HOGENOM" id="CLU_1301922_0_0_1"/>
<dbReference type="PaxDb" id="35128-Thaps22867"/>
<keyword evidence="3" id="KW-1185">Reference proteome</keyword>
<feature type="compositionally biased region" description="Basic residues" evidence="1">
    <location>
        <begin position="117"/>
        <end position="129"/>
    </location>
</feature>
<organism evidence="2 3">
    <name type="scientific">Thalassiosira pseudonana</name>
    <name type="common">Marine diatom</name>
    <name type="synonym">Cyclotella nana</name>
    <dbReference type="NCBI Taxonomy" id="35128"/>
    <lineage>
        <taxon>Eukaryota</taxon>
        <taxon>Sar</taxon>
        <taxon>Stramenopiles</taxon>
        <taxon>Ochrophyta</taxon>
        <taxon>Bacillariophyta</taxon>
        <taxon>Coscinodiscophyceae</taxon>
        <taxon>Thalassiosirophycidae</taxon>
        <taxon>Thalassiosirales</taxon>
        <taxon>Thalassiosiraceae</taxon>
        <taxon>Thalassiosira</taxon>
    </lineage>
</organism>
<dbReference type="RefSeq" id="XP_002290833.1">
    <property type="nucleotide sequence ID" value="XM_002290797.1"/>
</dbReference>
<dbReference type="Proteomes" id="UP000001449">
    <property type="component" value="Chromosome 5"/>
</dbReference>
<protein>
    <submittedName>
        <fullName evidence="2">Uncharacterized protein</fullName>
    </submittedName>
</protein>
<dbReference type="EMBL" id="CM000642">
    <property type="protein sequence ID" value="EED92585.1"/>
    <property type="molecule type" value="Genomic_DNA"/>
</dbReference>
<evidence type="ECO:0000313" key="2">
    <source>
        <dbReference type="EMBL" id="EED92585.1"/>
    </source>
</evidence>
<feature type="region of interest" description="Disordered" evidence="1">
    <location>
        <begin position="76"/>
        <end position="189"/>
    </location>
</feature>
<dbReference type="AlphaFoldDB" id="B8C3L6"/>
<dbReference type="KEGG" id="tps:THAPSDRAFT_22867"/>
<name>B8C3L6_THAPS</name>
<dbReference type="GeneID" id="7444859"/>
<feature type="compositionally biased region" description="Basic and acidic residues" evidence="1">
    <location>
        <begin position="98"/>
        <end position="109"/>
    </location>
</feature>
<proteinExistence type="predicted"/>
<feature type="compositionally biased region" description="Low complexity" evidence="1">
    <location>
        <begin position="165"/>
        <end position="177"/>
    </location>
</feature>